<dbReference type="Pfam" id="PF01471">
    <property type="entry name" value="PG_binding_1"/>
    <property type="match status" value="1"/>
</dbReference>
<organism evidence="9 10">
    <name type="scientific">Desulfatibacillum alkenivorans DSM 16219</name>
    <dbReference type="NCBI Taxonomy" id="1121393"/>
    <lineage>
        <taxon>Bacteria</taxon>
        <taxon>Pseudomonadati</taxon>
        <taxon>Thermodesulfobacteriota</taxon>
        <taxon>Desulfobacteria</taxon>
        <taxon>Desulfobacterales</taxon>
        <taxon>Desulfatibacillaceae</taxon>
        <taxon>Desulfatibacillum</taxon>
    </lineage>
</organism>
<dbReference type="RefSeq" id="WP_170868309.1">
    <property type="nucleotide sequence ID" value="NZ_FQZU01000008.1"/>
</dbReference>
<dbReference type="Proteomes" id="UP000183994">
    <property type="component" value="Unassembled WGS sequence"/>
</dbReference>
<evidence type="ECO:0000256" key="1">
    <source>
        <dbReference type="ARBA" id="ARBA00004752"/>
    </source>
</evidence>
<sequence length="563" mass="62435">MKSGVQERLAFFAAILIIAWLWLCCFSSSPMAADISENVRERIRQRMEYTGGNAVTAAAETIYSSVALPRFYEQRGYSPAWLESGAPSSNCQALVRAVGTAGDHGLNPSEYHVEKIAGLLTEVEANQRAKKPLNPGRLADLEFLLSDAFLIYGAHLLGGKVNPETIEPDWTAGKREADLAALLAEALITNDVEKALNSLAPQDAAYRSMQGVLKQLQAAAPRPSAPLVQAAPSFKLGFRGPQTAALRARLEAAGYLSQDSEQDKEVFNESLEAALKKFQASWGLEADGVCGPATLNAVNRSEKDNIAAIRANLERWRWMPQNLGDRHILVNIADFHLAVVENGEELLAMKAIVGKLYRKTPVFSGRMTYLVISPYWDVPPSIARKDKLPLMQKDPNYLTANNFVVYQGWGADSREVDPASVDWKTLGPDNFPYRLRQQPGPGNALGRIKFMFPNKHNVYIHDTPSHDLFAKSQRNFSSGCIRIQDPIGLAEYLLRDVPGWSRAAIEEAVERRAEKTVTLSRPIPVHVMYFTVFGDNQGLVHFRNDIYERDARLLEALDSNAQQ</sequence>
<dbReference type="GO" id="GO:0008360">
    <property type="term" value="P:regulation of cell shape"/>
    <property type="evidence" value="ECO:0007669"/>
    <property type="project" value="UniProtKB-UniRule"/>
</dbReference>
<dbReference type="GO" id="GO:0071555">
    <property type="term" value="P:cell wall organization"/>
    <property type="evidence" value="ECO:0007669"/>
    <property type="project" value="UniProtKB-UniRule"/>
</dbReference>
<dbReference type="Pfam" id="PF20142">
    <property type="entry name" value="Scaffold"/>
    <property type="match status" value="1"/>
</dbReference>
<comment type="similarity">
    <text evidence="2">Belongs to the YkuD family.</text>
</comment>
<evidence type="ECO:0000313" key="9">
    <source>
        <dbReference type="EMBL" id="SHJ52394.1"/>
    </source>
</evidence>
<dbReference type="SUPFAM" id="SSF47090">
    <property type="entry name" value="PGBD-like"/>
    <property type="match status" value="1"/>
</dbReference>
<dbReference type="GO" id="GO:0009252">
    <property type="term" value="P:peptidoglycan biosynthetic process"/>
    <property type="evidence" value="ECO:0007669"/>
    <property type="project" value="UniProtKB-UniPathway"/>
</dbReference>
<accession>A0A1M6K0I3</accession>
<keyword evidence="10" id="KW-1185">Reference proteome</keyword>
<feature type="domain" description="L,D-TPase catalytic" evidence="8">
    <location>
        <begin position="326"/>
        <end position="506"/>
    </location>
</feature>
<name>A0A1M6K0I3_9BACT</name>
<keyword evidence="4 7" id="KW-0133">Cell shape</keyword>
<dbReference type="GO" id="GO:0004180">
    <property type="term" value="F:carboxypeptidase activity"/>
    <property type="evidence" value="ECO:0007669"/>
    <property type="project" value="UniProtKB-ARBA"/>
</dbReference>
<reference evidence="10" key="1">
    <citation type="submission" date="2016-11" db="EMBL/GenBank/DDBJ databases">
        <authorList>
            <person name="Varghese N."/>
            <person name="Submissions S."/>
        </authorList>
    </citation>
    <scope>NUCLEOTIDE SEQUENCE [LARGE SCALE GENOMIC DNA]</scope>
    <source>
        <strain evidence="10">DSM 16219</strain>
    </source>
</reference>
<dbReference type="GO" id="GO:0016740">
    <property type="term" value="F:transferase activity"/>
    <property type="evidence" value="ECO:0007669"/>
    <property type="project" value="UniProtKB-KW"/>
</dbReference>
<dbReference type="InterPro" id="IPR052905">
    <property type="entry name" value="LD-transpeptidase_YkuD-like"/>
</dbReference>
<evidence type="ECO:0000259" key="8">
    <source>
        <dbReference type="PROSITE" id="PS52029"/>
    </source>
</evidence>
<evidence type="ECO:0000313" key="10">
    <source>
        <dbReference type="Proteomes" id="UP000183994"/>
    </source>
</evidence>
<evidence type="ECO:0000256" key="2">
    <source>
        <dbReference type="ARBA" id="ARBA00005992"/>
    </source>
</evidence>
<dbReference type="InterPro" id="IPR036365">
    <property type="entry name" value="PGBD-like_sf"/>
</dbReference>
<dbReference type="Pfam" id="PF03734">
    <property type="entry name" value="YkuD"/>
    <property type="match status" value="1"/>
</dbReference>
<proteinExistence type="inferred from homology"/>
<keyword evidence="6 7" id="KW-0961">Cell wall biogenesis/degradation</keyword>
<dbReference type="STRING" id="1121393.SAMN02745216_01829"/>
<evidence type="ECO:0000256" key="7">
    <source>
        <dbReference type="PROSITE-ProRule" id="PRU01373"/>
    </source>
</evidence>
<protein>
    <submittedName>
        <fullName evidence="9">Murein L,D-transpeptidase YcbB/YkuD</fullName>
    </submittedName>
</protein>
<keyword evidence="5 7" id="KW-0573">Peptidoglycan synthesis</keyword>
<dbReference type="PANTHER" id="PTHR41533:SF2">
    <property type="entry name" value="BLR7131 PROTEIN"/>
    <property type="match status" value="1"/>
</dbReference>
<dbReference type="InterPro" id="IPR036366">
    <property type="entry name" value="PGBDSf"/>
</dbReference>
<dbReference type="UniPathway" id="UPA00219"/>
<evidence type="ECO:0000256" key="4">
    <source>
        <dbReference type="ARBA" id="ARBA00022960"/>
    </source>
</evidence>
<dbReference type="EMBL" id="FQZU01000008">
    <property type="protein sequence ID" value="SHJ52394.1"/>
    <property type="molecule type" value="Genomic_DNA"/>
</dbReference>
<gene>
    <name evidence="9" type="ORF">SAMN02745216_01829</name>
</gene>
<dbReference type="CDD" id="cd16913">
    <property type="entry name" value="YkuD_like"/>
    <property type="match status" value="1"/>
</dbReference>
<dbReference type="InterPro" id="IPR045380">
    <property type="entry name" value="LD_TPept_scaffold_dom"/>
</dbReference>
<feature type="active site" description="Nucleophile" evidence="7">
    <location>
        <position position="480"/>
    </location>
</feature>
<evidence type="ECO:0000256" key="5">
    <source>
        <dbReference type="ARBA" id="ARBA00022984"/>
    </source>
</evidence>
<evidence type="ECO:0000256" key="3">
    <source>
        <dbReference type="ARBA" id="ARBA00022679"/>
    </source>
</evidence>
<dbReference type="PANTHER" id="PTHR41533">
    <property type="entry name" value="L,D-TRANSPEPTIDASE HI_1667-RELATED"/>
    <property type="match status" value="1"/>
</dbReference>
<comment type="pathway">
    <text evidence="1 7">Cell wall biogenesis; peptidoglycan biosynthesis.</text>
</comment>
<dbReference type="PROSITE" id="PS52029">
    <property type="entry name" value="LD_TPASE"/>
    <property type="match status" value="1"/>
</dbReference>
<dbReference type="Gene3D" id="2.40.440.10">
    <property type="entry name" value="L,D-transpeptidase catalytic domain-like"/>
    <property type="match status" value="1"/>
</dbReference>
<dbReference type="InterPro" id="IPR002477">
    <property type="entry name" value="Peptidoglycan-bd-like"/>
</dbReference>
<dbReference type="InterPro" id="IPR005490">
    <property type="entry name" value="LD_TPept_cat_dom"/>
</dbReference>
<evidence type="ECO:0000256" key="6">
    <source>
        <dbReference type="ARBA" id="ARBA00023316"/>
    </source>
</evidence>
<keyword evidence="3" id="KW-0808">Transferase</keyword>
<feature type="active site" description="Proton donor/acceptor" evidence="7">
    <location>
        <position position="461"/>
    </location>
</feature>
<dbReference type="SUPFAM" id="SSF141523">
    <property type="entry name" value="L,D-transpeptidase catalytic domain-like"/>
    <property type="match status" value="1"/>
</dbReference>
<dbReference type="AlphaFoldDB" id="A0A1M6K0I3"/>
<dbReference type="InterPro" id="IPR038063">
    <property type="entry name" value="Transpep_catalytic_dom"/>
</dbReference>
<dbReference type="Gene3D" id="1.10.101.10">
    <property type="entry name" value="PGBD-like superfamily/PGBD"/>
    <property type="match status" value="1"/>
</dbReference>